<evidence type="ECO:0000256" key="3">
    <source>
        <dbReference type="ARBA" id="ARBA00022676"/>
    </source>
</evidence>
<dbReference type="PANTHER" id="PTHR33908">
    <property type="entry name" value="MANNOSYLTRANSFERASE YKCB-RELATED"/>
    <property type="match status" value="1"/>
</dbReference>
<evidence type="ECO:0000313" key="11">
    <source>
        <dbReference type="Proteomes" id="UP000199167"/>
    </source>
</evidence>
<feature type="transmembrane region" description="Helical" evidence="8">
    <location>
        <begin position="307"/>
        <end position="325"/>
    </location>
</feature>
<dbReference type="RefSeq" id="WP_089996866.1">
    <property type="nucleotide sequence ID" value="NZ_FOIZ01000002.1"/>
</dbReference>
<feature type="transmembrane region" description="Helical" evidence="8">
    <location>
        <begin position="154"/>
        <end position="169"/>
    </location>
</feature>
<evidence type="ECO:0000256" key="4">
    <source>
        <dbReference type="ARBA" id="ARBA00022679"/>
    </source>
</evidence>
<dbReference type="GO" id="GO:0005886">
    <property type="term" value="C:plasma membrane"/>
    <property type="evidence" value="ECO:0007669"/>
    <property type="project" value="UniProtKB-SubCell"/>
</dbReference>
<dbReference type="PANTHER" id="PTHR33908:SF11">
    <property type="entry name" value="MEMBRANE PROTEIN"/>
    <property type="match status" value="1"/>
</dbReference>
<keyword evidence="6 8" id="KW-1133">Transmembrane helix</keyword>
<feature type="transmembrane region" description="Helical" evidence="8">
    <location>
        <begin position="204"/>
        <end position="222"/>
    </location>
</feature>
<evidence type="ECO:0000256" key="5">
    <source>
        <dbReference type="ARBA" id="ARBA00022692"/>
    </source>
</evidence>
<dbReference type="STRING" id="364200.SAMN04488515_3203"/>
<feature type="transmembrane region" description="Helical" evidence="8">
    <location>
        <begin position="269"/>
        <end position="287"/>
    </location>
</feature>
<evidence type="ECO:0000256" key="7">
    <source>
        <dbReference type="ARBA" id="ARBA00023136"/>
    </source>
</evidence>
<accession>A0A1I0RT07</accession>
<evidence type="ECO:0000256" key="2">
    <source>
        <dbReference type="ARBA" id="ARBA00022475"/>
    </source>
</evidence>
<keyword evidence="11" id="KW-1185">Reference proteome</keyword>
<evidence type="ECO:0000259" key="9">
    <source>
        <dbReference type="Pfam" id="PF13231"/>
    </source>
</evidence>
<keyword evidence="7 8" id="KW-0472">Membrane</keyword>
<dbReference type="OrthoDB" id="345761at2"/>
<keyword evidence="5 8" id="KW-0812">Transmembrane</keyword>
<dbReference type="EMBL" id="FOIZ01000002">
    <property type="protein sequence ID" value="SEW44500.1"/>
    <property type="molecule type" value="Genomic_DNA"/>
</dbReference>
<protein>
    <submittedName>
        <fullName evidence="10">Dolichyl-phosphate-mannose-protein mannosyltransferase</fullName>
    </submittedName>
</protein>
<proteinExistence type="predicted"/>
<feature type="transmembrane region" description="Helical" evidence="8">
    <location>
        <begin position="126"/>
        <end position="147"/>
    </location>
</feature>
<dbReference type="GO" id="GO:0016763">
    <property type="term" value="F:pentosyltransferase activity"/>
    <property type="evidence" value="ECO:0007669"/>
    <property type="project" value="TreeGrafter"/>
</dbReference>
<keyword evidence="3 10" id="KW-0328">Glycosyltransferase</keyword>
<feature type="transmembrane region" description="Helical" evidence="8">
    <location>
        <begin position="175"/>
        <end position="192"/>
    </location>
</feature>
<dbReference type="Pfam" id="PF13231">
    <property type="entry name" value="PMT_2"/>
    <property type="match status" value="1"/>
</dbReference>
<comment type="subcellular location">
    <subcellularLocation>
        <location evidence="1">Cell membrane</location>
        <topology evidence="1">Multi-pass membrane protein</topology>
    </subcellularLocation>
</comment>
<dbReference type="Proteomes" id="UP000199167">
    <property type="component" value="Unassembled WGS sequence"/>
</dbReference>
<feature type="transmembrane region" description="Helical" evidence="8">
    <location>
        <begin position="62"/>
        <end position="77"/>
    </location>
</feature>
<feature type="transmembrane region" description="Helical" evidence="8">
    <location>
        <begin position="331"/>
        <end position="348"/>
    </location>
</feature>
<dbReference type="InterPro" id="IPR050297">
    <property type="entry name" value="LipidA_mod_glycosyltrf_83"/>
</dbReference>
<sequence>MTFIRTHVVWLWPVGLAVLVLLTQSGALVREVIDWDESTFMLLASDLRDGTLPYVERFDNKPPMLFFIFAGWMSLFGESVQSARFLGDFSMWIVAVTIFFISRRYVDDLAAVSASALYVAIHAVEPGLHTSAALPAMAAVMVALLLLLVYPRKSPAVFCAGILVGIAVLTRSNLAYMAVASGLLIAVLGLIWPGRFGFVRMSPFAYGAGGMVPLAIILGIFANGNALHELWLASVEVAISYSKEWKWGPIIAGVSHVRVWIRTMSEAPYLYVPFTILTVLGIVASLWPQSADKIKKPLRLRQVRMEWALIWVFLISIQWSILNSGSLYGHYWLQFFPLTCLFVAVLIGRLQRWMIWRGLALVIVLIPVMAAMVRVVPTSLQVLTKHGYATEQYDILAASIVLDDMMAPDDRVWALSNHLILHYLNLPTVSRVVAHPSNIVRESITTPLEEAGYIEPDELRRVMESLPEFIVSDASEDLFYFKDRSLIPNYLEENYDLVHATPIITIYRLKEGSAAN</sequence>
<feature type="domain" description="Glycosyltransferase RgtA/B/C/D-like" evidence="9">
    <location>
        <begin position="60"/>
        <end position="192"/>
    </location>
</feature>
<evidence type="ECO:0000256" key="1">
    <source>
        <dbReference type="ARBA" id="ARBA00004651"/>
    </source>
</evidence>
<organism evidence="10 11">
    <name type="scientific">Cognatiyoonia koreensis</name>
    <dbReference type="NCBI Taxonomy" id="364200"/>
    <lineage>
        <taxon>Bacteria</taxon>
        <taxon>Pseudomonadati</taxon>
        <taxon>Pseudomonadota</taxon>
        <taxon>Alphaproteobacteria</taxon>
        <taxon>Rhodobacterales</taxon>
        <taxon>Paracoccaceae</taxon>
        <taxon>Cognatiyoonia</taxon>
    </lineage>
</organism>
<evidence type="ECO:0000256" key="6">
    <source>
        <dbReference type="ARBA" id="ARBA00022989"/>
    </source>
</evidence>
<evidence type="ECO:0000256" key="8">
    <source>
        <dbReference type="SAM" id="Phobius"/>
    </source>
</evidence>
<name>A0A1I0RT07_9RHOB</name>
<feature type="transmembrane region" description="Helical" evidence="8">
    <location>
        <begin position="355"/>
        <end position="376"/>
    </location>
</feature>
<evidence type="ECO:0000313" key="10">
    <source>
        <dbReference type="EMBL" id="SEW44500.1"/>
    </source>
</evidence>
<dbReference type="GO" id="GO:0009103">
    <property type="term" value="P:lipopolysaccharide biosynthetic process"/>
    <property type="evidence" value="ECO:0007669"/>
    <property type="project" value="UniProtKB-ARBA"/>
</dbReference>
<keyword evidence="2" id="KW-1003">Cell membrane</keyword>
<keyword evidence="4 10" id="KW-0808">Transferase</keyword>
<gene>
    <name evidence="10" type="ORF">SAMN04488515_3203</name>
</gene>
<feature type="transmembrane region" description="Helical" evidence="8">
    <location>
        <begin position="89"/>
        <end position="106"/>
    </location>
</feature>
<reference evidence="10 11" key="1">
    <citation type="submission" date="2016-10" db="EMBL/GenBank/DDBJ databases">
        <authorList>
            <person name="de Groot N.N."/>
        </authorList>
    </citation>
    <scope>NUCLEOTIDE SEQUENCE [LARGE SCALE GENOMIC DNA]</scope>
    <source>
        <strain evidence="10 11">DSM 17925</strain>
    </source>
</reference>
<dbReference type="AlphaFoldDB" id="A0A1I0RT07"/>
<dbReference type="InterPro" id="IPR038731">
    <property type="entry name" value="RgtA/B/C-like"/>
</dbReference>